<dbReference type="InterPro" id="IPR023997">
    <property type="entry name" value="TonB-dep_OMP_SusC/RagA_CS"/>
</dbReference>
<keyword evidence="5 9" id="KW-0798">TonB box</keyword>
<evidence type="ECO:0000256" key="4">
    <source>
        <dbReference type="ARBA" id="ARBA00022692"/>
    </source>
</evidence>
<dbReference type="Pfam" id="PF00593">
    <property type="entry name" value="TonB_dep_Rec_b-barrel"/>
    <property type="match status" value="1"/>
</dbReference>
<keyword evidence="7 8" id="KW-0998">Cell outer membrane</keyword>
<dbReference type="PROSITE" id="PS52016">
    <property type="entry name" value="TONB_DEPENDENT_REC_3"/>
    <property type="match status" value="1"/>
</dbReference>
<dbReference type="Proteomes" id="UP001172083">
    <property type="component" value="Unassembled WGS sequence"/>
</dbReference>
<evidence type="ECO:0000313" key="12">
    <source>
        <dbReference type="EMBL" id="MDN5213250.1"/>
    </source>
</evidence>
<feature type="domain" description="TonB-dependent receptor-like beta-barrel" evidence="10">
    <location>
        <begin position="548"/>
        <end position="1088"/>
    </location>
</feature>
<dbReference type="Gene3D" id="2.170.130.10">
    <property type="entry name" value="TonB-dependent receptor, plug domain"/>
    <property type="match status" value="1"/>
</dbReference>
<dbReference type="InterPro" id="IPR036942">
    <property type="entry name" value="Beta-barrel_TonB_sf"/>
</dbReference>
<evidence type="ECO:0000256" key="1">
    <source>
        <dbReference type="ARBA" id="ARBA00004571"/>
    </source>
</evidence>
<keyword evidence="3 8" id="KW-1134">Transmembrane beta strand</keyword>
<dbReference type="InterPro" id="IPR037066">
    <property type="entry name" value="Plug_dom_sf"/>
</dbReference>
<dbReference type="InterPro" id="IPR039426">
    <property type="entry name" value="TonB-dep_rcpt-like"/>
</dbReference>
<evidence type="ECO:0000256" key="2">
    <source>
        <dbReference type="ARBA" id="ARBA00022448"/>
    </source>
</evidence>
<dbReference type="InterPro" id="IPR012910">
    <property type="entry name" value="Plug_dom"/>
</dbReference>
<evidence type="ECO:0000259" key="11">
    <source>
        <dbReference type="Pfam" id="PF07715"/>
    </source>
</evidence>
<evidence type="ECO:0000256" key="8">
    <source>
        <dbReference type="PROSITE-ProRule" id="PRU01360"/>
    </source>
</evidence>
<sequence>MKCKILPQIIAMSRYSLYGIILQCFLVGLVLAETGNAQNKSLREIYVNIKLENVSIGDAFAVISEKTNFKFAYDPGEINFDEQINVHAENQSMDYLLRSISRSTGLWFKRINENIFVDKPPFKTKNQNPVVEDTILDKEITGKVTDANEEPLPGVNVLVKGTTIGAVTDVDGIYRLMVPEDATILTFSSIGYVSEDIEINNQTVINVALVLDVKHLSEVVVIGYGTVNKRDLTGSVTSVSSETLKDLPATTFDQMLAGRAPGLQVTQASSAPGGSVSIRIRGSNSVRGGNEPLIVVDGFPIYNNDSELTSGIVYAGGAGTPPNTLSSINPNDIESIEILKDASATAIYGARGANGVIMITTKRGKSGRTQIDFDAYYGVQEVANKIDMLNASQYADLVREARENSGLSTDFDLPTNINTDWQDEIFRAAAIQDYNLGLRGGDDKTKFALSANYFEQEGIVRGSDLRRVSLRLNLDREINEKLTIGTSLLASRIDDNVTITDRDQGAVGAALKMAPNQVPIDENGIYPRNVFPNTGISEMTNPLYITDAIEFKRNTNRVLANLFGEYKIVEGLTYRLNLGADIADNKEKYFAPRNGDTGKNDAIVSQNNNISLLIENTLTYKKTFGDQHHFTALIGQTAQTYERENLQVIAENLSNDTRVFDLDGNTRIQNNMTSGYNEWNLASYLSRVNYSFNGKYLATASIRVDGSSRFGRDNKFGVFPSGSVAWVISEEPFMAGQDLMDLVKLRVSYGTTGNQEIGTGLSLGILNNSRAVLNNDLALGKKPRQIPNPDLSWESTEQFDIGVDLSFWKGRIQATLDYYIKTTNDLLYTLQIPNTTGFSTIVSNIGSMENKGFELDINTHNLAGAFEWNTNFNLSMNRNKLLDLGGQVTEFVETTRNVTAIAMVGEPLGNFYGYEVAGIFQQGEDIAGSPQPQAAPGDRKYVDQNADGVINSLDRTIVGNSLPDVIFGLNNTFSYKGFDLAIFIQGMQGFDVYNRTLNTTLSLNGQVNNTTRALDRWTPQNPNTNVPRALQNRVDPSVNPQRSVLGDFIEDGSFIRISNFTLGYNLPSDMLDRLKIQKVRVYLGAQNLATFTDYSGYDPEVNSFGQNNVIQGVDDFTYPRARTYLAGLNVTF</sequence>
<reference evidence="12" key="1">
    <citation type="submission" date="2023-06" db="EMBL/GenBank/DDBJ databases">
        <title>Genomic of Agaribacillus aureum.</title>
        <authorList>
            <person name="Wang G."/>
        </authorList>
    </citation>
    <scope>NUCLEOTIDE SEQUENCE</scope>
    <source>
        <strain evidence="12">BMA12</strain>
    </source>
</reference>
<evidence type="ECO:0000256" key="6">
    <source>
        <dbReference type="ARBA" id="ARBA00023136"/>
    </source>
</evidence>
<evidence type="ECO:0000256" key="5">
    <source>
        <dbReference type="ARBA" id="ARBA00023077"/>
    </source>
</evidence>
<dbReference type="SUPFAM" id="SSF56935">
    <property type="entry name" value="Porins"/>
    <property type="match status" value="1"/>
</dbReference>
<comment type="similarity">
    <text evidence="8 9">Belongs to the TonB-dependent receptor family.</text>
</comment>
<proteinExistence type="inferred from homology"/>
<name>A0ABT8L676_9BACT</name>
<dbReference type="Pfam" id="PF13715">
    <property type="entry name" value="CarbopepD_reg_2"/>
    <property type="match status" value="1"/>
</dbReference>
<dbReference type="Gene3D" id="2.60.40.1120">
    <property type="entry name" value="Carboxypeptidase-like, regulatory domain"/>
    <property type="match status" value="1"/>
</dbReference>
<evidence type="ECO:0000256" key="9">
    <source>
        <dbReference type="RuleBase" id="RU003357"/>
    </source>
</evidence>
<dbReference type="NCBIfam" id="TIGR04056">
    <property type="entry name" value="OMP_RagA_SusC"/>
    <property type="match status" value="1"/>
</dbReference>
<dbReference type="RefSeq" id="WP_346758589.1">
    <property type="nucleotide sequence ID" value="NZ_JAUJEB010000002.1"/>
</dbReference>
<keyword evidence="13" id="KW-1185">Reference proteome</keyword>
<gene>
    <name evidence="12" type="ORF">QQ020_14370</name>
</gene>
<keyword evidence="6 8" id="KW-0472">Membrane</keyword>
<dbReference type="EMBL" id="JAUJEB010000002">
    <property type="protein sequence ID" value="MDN5213250.1"/>
    <property type="molecule type" value="Genomic_DNA"/>
</dbReference>
<feature type="domain" description="TonB-dependent receptor plug" evidence="11">
    <location>
        <begin position="229"/>
        <end position="356"/>
    </location>
</feature>
<organism evidence="12 13">
    <name type="scientific">Agaribacillus aureus</name>
    <dbReference type="NCBI Taxonomy" id="3051825"/>
    <lineage>
        <taxon>Bacteria</taxon>
        <taxon>Pseudomonadati</taxon>
        <taxon>Bacteroidota</taxon>
        <taxon>Cytophagia</taxon>
        <taxon>Cytophagales</taxon>
        <taxon>Splendidivirgaceae</taxon>
        <taxon>Agaribacillus</taxon>
    </lineage>
</organism>
<dbReference type="InterPro" id="IPR008969">
    <property type="entry name" value="CarboxyPept-like_regulatory"/>
</dbReference>
<keyword evidence="4 8" id="KW-0812">Transmembrane</keyword>
<comment type="caution">
    <text evidence="12">The sequence shown here is derived from an EMBL/GenBank/DDBJ whole genome shotgun (WGS) entry which is preliminary data.</text>
</comment>
<dbReference type="SUPFAM" id="SSF49464">
    <property type="entry name" value="Carboxypeptidase regulatory domain-like"/>
    <property type="match status" value="1"/>
</dbReference>
<accession>A0ABT8L676</accession>
<dbReference type="Gene3D" id="2.40.170.20">
    <property type="entry name" value="TonB-dependent receptor, beta-barrel domain"/>
    <property type="match status" value="1"/>
</dbReference>
<comment type="subcellular location">
    <subcellularLocation>
        <location evidence="1 8">Cell outer membrane</location>
        <topology evidence="1 8">Multi-pass membrane protein</topology>
    </subcellularLocation>
</comment>
<evidence type="ECO:0000313" key="13">
    <source>
        <dbReference type="Proteomes" id="UP001172083"/>
    </source>
</evidence>
<dbReference type="NCBIfam" id="TIGR04057">
    <property type="entry name" value="SusC_RagA_signa"/>
    <property type="match status" value="1"/>
</dbReference>
<dbReference type="InterPro" id="IPR000531">
    <property type="entry name" value="Beta-barrel_TonB"/>
</dbReference>
<keyword evidence="12" id="KW-0675">Receptor</keyword>
<keyword evidence="2 8" id="KW-0813">Transport</keyword>
<dbReference type="Pfam" id="PF07715">
    <property type="entry name" value="Plug"/>
    <property type="match status" value="1"/>
</dbReference>
<dbReference type="InterPro" id="IPR023996">
    <property type="entry name" value="TonB-dep_OMP_SusC/RagA"/>
</dbReference>
<evidence type="ECO:0000256" key="7">
    <source>
        <dbReference type="ARBA" id="ARBA00023237"/>
    </source>
</evidence>
<protein>
    <submittedName>
        <fullName evidence="12">TonB-dependent receptor</fullName>
    </submittedName>
</protein>
<evidence type="ECO:0000256" key="3">
    <source>
        <dbReference type="ARBA" id="ARBA00022452"/>
    </source>
</evidence>
<evidence type="ECO:0000259" key="10">
    <source>
        <dbReference type="Pfam" id="PF00593"/>
    </source>
</evidence>